<keyword evidence="4" id="KW-1185">Reference proteome</keyword>
<dbReference type="Pfam" id="PF20469">
    <property type="entry name" value="OLD-like_TOPRIM"/>
    <property type="match status" value="1"/>
</dbReference>
<dbReference type="CDD" id="cd01026">
    <property type="entry name" value="TOPRIM_OLD"/>
    <property type="match status" value="1"/>
</dbReference>
<dbReference type="InterPro" id="IPR027417">
    <property type="entry name" value="P-loop_NTPase"/>
</dbReference>
<feature type="domain" description="Endonuclease GajA/Old nuclease/RecF-like AAA" evidence="1">
    <location>
        <begin position="1"/>
        <end position="385"/>
    </location>
</feature>
<feature type="domain" description="OLD protein-like TOPRIM" evidence="2">
    <location>
        <begin position="441"/>
        <end position="510"/>
    </location>
</feature>
<organism evidence="3 4">
    <name type="scientific">Stutzerimonas zhaodongensis</name>
    <dbReference type="NCBI Taxonomy" id="1176257"/>
    <lineage>
        <taxon>Bacteria</taxon>
        <taxon>Pseudomonadati</taxon>
        <taxon>Pseudomonadota</taxon>
        <taxon>Gammaproteobacteria</taxon>
        <taxon>Pseudomonadales</taxon>
        <taxon>Pseudomonadaceae</taxon>
        <taxon>Stutzerimonas</taxon>
    </lineage>
</organism>
<dbReference type="OrthoDB" id="3322489at2"/>
<dbReference type="InterPro" id="IPR041685">
    <property type="entry name" value="AAA_GajA/Old/RecF-like"/>
</dbReference>
<dbReference type="InterPro" id="IPR051396">
    <property type="entry name" value="Bact_Antivir_Def_Nuclease"/>
</dbReference>
<accession>A0A3M2HJR5</accession>
<evidence type="ECO:0000313" key="3">
    <source>
        <dbReference type="EMBL" id="RMH87830.1"/>
    </source>
</evidence>
<gene>
    <name evidence="3" type="ORF">EA797_20275</name>
</gene>
<dbReference type="RefSeq" id="WP_122168576.1">
    <property type="nucleotide sequence ID" value="NZ_JAMOIB010000014.1"/>
</dbReference>
<evidence type="ECO:0000259" key="2">
    <source>
        <dbReference type="Pfam" id="PF20469"/>
    </source>
</evidence>
<reference evidence="3 4" key="1">
    <citation type="submission" date="2018-10" db="EMBL/GenBank/DDBJ databases">
        <title>Pseudomonas zhaodongensis NEAU-ST5-21(T) genome.</title>
        <authorList>
            <person name="Peng J."/>
            <person name="Liu Z.-P."/>
        </authorList>
    </citation>
    <scope>NUCLEOTIDE SEQUENCE [LARGE SCALE GENOMIC DNA]</scope>
    <source>
        <strain evidence="3 4">NEAU-ST5-21</strain>
    </source>
</reference>
<evidence type="ECO:0000259" key="1">
    <source>
        <dbReference type="Pfam" id="PF13175"/>
    </source>
</evidence>
<evidence type="ECO:0000313" key="4">
    <source>
        <dbReference type="Proteomes" id="UP000269774"/>
    </source>
</evidence>
<dbReference type="AlphaFoldDB" id="A0A3M2HJR5"/>
<dbReference type="PANTHER" id="PTHR43581:SF4">
    <property type="entry name" value="ATP_GTP PHOSPHATASE"/>
    <property type="match status" value="1"/>
</dbReference>
<protein>
    <submittedName>
        <fullName evidence="3">DUF2813 domain-containing protein</fullName>
    </submittedName>
</protein>
<dbReference type="InterPro" id="IPR034139">
    <property type="entry name" value="TOPRIM_OLD"/>
</dbReference>
<dbReference type="Proteomes" id="UP000269774">
    <property type="component" value="Unassembled WGS sequence"/>
</dbReference>
<dbReference type="PANTHER" id="PTHR43581">
    <property type="entry name" value="ATP/GTP PHOSPHATASE"/>
    <property type="match status" value="1"/>
</dbReference>
<dbReference type="SUPFAM" id="SSF52540">
    <property type="entry name" value="P-loop containing nucleoside triphosphate hydrolases"/>
    <property type="match status" value="1"/>
</dbReference>
<dbReference type="Pfam" id="PF13175">
    <property type="entry name" value="AAA_15"/>
    <property type="match status" value="1"/>
</dbReference>
<dbReference type="EMBL" id="RFFM01000008">
    <property type="protein sequence ID" value="RMH87830.1"/>
    <property type="molecule type" value="Genomic_DNA"/>
</dbReference>
<comment type="caution">
    <text evidence="3">The sequence shown here is derived from an EMBL/GenBank/DDBJ whole genome shotgun (WGS) entry which is preliminary data.</text>
</comment>
<sequence>MKIKKLTIKNFRGISHAEIDIESFTTFIGPNNVGKSTILHALHILLDNKKPTLDDWPNKTPSSDVMEIICQFDALEDWEKNKSAISGLLHEDKLYVKVSATWASESESISSEYSVFCTKDDFPWTGISDARKLDEAKECLEILGITKADEFRARSSELEQLFKQKHPEKVTTSTDWQVKKFANSLQQAVPHVMYVPACFKIEDDMKATASTPFSFLFTNKLFPIVKNDFSYREYISKASYLQKKLKGQADDGTIIEGLGEALEQVSSTLNQVLDFDSKVRLAIGEVDIEPLFMKAATFLIDEEFESSLQYQGSGVQRALAFAMLESNAGHAAVVEGGERSVVVLYEEPELYIHPHLMRRLKSALVKKTDSPKWQVICSTHSPFLISLADKPESLKLIRKNQDNKRVIHQLPAGIFEKGGDYDERSLLRATLDFHPTVCESLFAKRVVLVEGDTEVAVFSMAEDLLQKFGLDTTLAKDTTVISAGGKWTIPAICKVLNTLGIDYRVIHDEDRHGHTDEVLAEKAPIHPFKANAKISSVATAQRVYVVSDTFEHVLWETAAEEVASSKDKPYNSWRRVKRYLSGEQVLTQNSEARLKEVLQFAFCP</sequence>
<name>A0A3M2HJR5_9GAMM</name>
<proteinExistence type="predicted"/>
<dbReference type="Gene3D" id="3.40.50.300">
    <property type="entry name" value="P-loop containing nucleotide triphosphate hydrolases"/>
    <property type="match status" value="1"/>
</dbReference>